<sequence length="166" mass="18890">MQNSNLNFIGRNLLNKNKSFQLSPFTSDEDNDDLLYSQSTSTFYKSQEKISNQIICLKKLSTPSIITLKKNFTLSTQNELIMSHPPKLISSLVGLQGYSHDWKSIRTNENNSNLLDHTNVQSESTSNFNDQNESKILVKNYLMINADTFIIDHVQSNNVDAIIKTN</sequence>
<accession>A0A815NDQ9</accession>
<dbReference type="Proteomes" id="UP000681720">
    <property type="component" value="Unassembled WGS sequence"/>
</dbReference>
<dbReference type="AlphaFoldDB" id="A0A815NDQ9"/>
<dbReference type="Proteomes" id="UP000681967">
    <property type="component" value="Unassembled WGS sequence"/>
</dbReference>
<comment type="caution">
    <text evidence="1">The sequence shown here is derived from an EMBL/GenBank/DDBJ whole genome shotgun (WGS) entry which is preliminary data.</text>
</comment>
<dbReference type="OrthoDB" id="10492789at2759"/>
<evidence type="ECO:0000313" key="3">
    <source>
        <dbReference type="EMBL" id="CAF4293075.1"/>
    </source>
</evidence>
<evidence type="ECO:0000313" key="4">
    <source>
        <dbReference type="EMBL" id="CAF4449751.1"/>
    </source>
</evidence>
<proteinExistence type="predicted"/>
<protein>
    <submittedName>
        <fullName evidence="1">Uncharacterized protein</fullName>
    </submittedName>
</protein>
<dbReference type="EMBL" id="CAJOBH010034035">
    <property type="protein sequence ID" value="CAF4293075.1"/>
    <property type="molecule type" value="Genomic_DNA"/>
</dbReference>
<evidence type="ECO:0000313" key="1">
    <source>
        <dbReference type="EMBL" id="CAF1436296.1"/>
    </source>
</evidence>
<evidence type="ECO:0000313" key="2">
    <source>
        <dbReference type="EMBL" id="CAF1647460.1"/>
    </source>
</evidence>
<dbReference type="EMBL" id="CAJNOV010011094">
    <property type="protein sequence ID" value="CAF1436296.1"/>
    <property type="molecule type" value="Genomic_DNA"/>
</dbReference>
<evidence type="ECO:0000313" key="5">
    <source>
        <dbReference type="Proteomes" id="UP000663855"/>
    </source>
</evidence>
<name>A0A815NDQ9_9BILA</name>
<dbReference type="EMBL" id="CAJOBJ010068487">
    <property type="protein sequence ID" value="CAF4449751.1"/>
    <property type="molecule type" value="Genomic_DNA"/>
</dbReference>
<gene>
    <name evidence="3" type="ORF">BYL167_LOCUS27176</name>
    <name evidence="1" type="ORF">CJN711_LOCUS23828</name>
    <name evidence="4" type="ORF">GIL414_LOCUS32359</name>
    <name evidence="2" type="ORF">KQP761_LOCUS29282</name>
</gene>
<reference evidence="1" key="1">
    <citation type="submission" date="2021-02" db="EMBL/GenBank/DDBJ databases">
        <authorList>
            <person name="Nowell W R."/>
        </authorList>
    </citation>
    <scope>NUCLEOTIDE SEQUENCE</scope>
</reference>
<dbReference type="EMBL" id="CAJNOW010016087">
    <property type="protein sequence ID" value="CAF1647460.1"/>
    <property type="molecule type" value="Genomic_DNA"/>
</dbReference>
<organism evidence="1 5">
    <name type="scientific">Rotaria magnacalcarata</name>
    <dbReference type="NCBI Taxonomy" id="392030"/>
    <lineage>
        <taxon>Eukaryota</taxon>
        <taxon>Metazoa</taxon>
        <taxon>Spiralia</taxon>
        <taxon>Gnathifera</taxon>
        <taxon>Rotifera</taxon>
        <taxon>Eurotatoria</taxon>
        <taxon>Bdelloidea</taxon>
        <taxon>Philodinida</taxon>
        <taxon>Philodinidae</taxon>
        <taxon>Rotaria</taxon>
    </lineage>
</organism>
<dbReference type="Proteomes" id="UP000663834">
    <property type="component" value="Unassembled WGS sequence"/>
</dbReference>
<dbReference type="Proteomes" id="UP000663855">
    <property type="component" value="Unassembled WGS sequence"/>
</dbReference>